<proteinExistence type="inferred from homology"/>
<reference evidence="5 6" key="4">
    <citation type="journal article" date="2011" name="BMC Genomics">
        <title>RNA-Seq improves annotation of protein-coding genes in the cucumber genome.</title>
        <authorList>
            <person name="Li Z."/>
            <person name="Zhang Z."/>
            <person name="Yan P."/>
            <person name="Huang S."/>
            <person name="Fei Z."/>
            <person name="Lin K."/>
        </authorList>
    </citation>
    <scope>NUCLEOTIDE SEQUENCE [LARGE SCALE GENOMIC DNA]</scope>
    <source>
        <strain evidence="6">cv. 9930</strain>
    </source>
</reference>
<accession>A0A0A0KEW4</accession>
<evidence type="ECO:0000256" key="4">
    <source>
        <dbReference type="ARBA" id="ARBA00023098"/>
    </source>
</evidence>
<keyword evidence="6" id="KW-1185">Reference proteome</keyword>
<dbReference type="Pfam" id="PF00657">
    <property type="entry name" value="Lipase_GDSL"/>
    <property type="match status" value="1"/>
</dbReference>
<reference evidence="5 6" key="1">
    <citation type="journal article" date="2009" name="Nat. Genet.">
        <title>The genome of the cucumber, Cucumis sativus L.</title>
        <authorList>
            <person name="Huang S."/>
            <person name="Li R."/>
            <person name="Zhang Z."/>
            <person name="Li L."/>
            <person name="Gu X."/>
            <person name="Fan W."/>
            <person name="Lucas W.J."/>
            <person name="Wang X."/>
            <person name="Xie B."/>
            <person name="Ni P."/>
            <person name="Ren Y."/>
            <person name="Zhu H."/>
            <person name="Li J."/>
            <person name="Lin K."/>
            <person name="Jin W."/>
            <person name="Fei Z."/>
            <person name="Li G."/>
            <person name="Staub J."/>
            <person name="Kilian A."/>
            <person name="van der Vossen E.A."/>
            <person name="Wu Y."/>
            <person name="Guo J."/>
            <person name="He J."/>
            <person name="Jia Z."/>
            <person name="Ren Y."/>
            <person name="Tian G."/>
            <person name="Lu Y."/>
            <person name="Ruan J."/>
            <person name="Qian W."/>
            <person name="Wang M."/>
            <person name="Huang Q."/>
            <person name="Li B."/>
            <person name="Xuan Z."/>
            <person name="Cao J."/>
            <person name="Asan"/>
            <person name="Wu Z."/>
            <person name="Zhang J."/>
            <person name="Cai Q."/>
            <person name="Bai Y."/>
            <person name="Zhao B."/>
            <person name="Han Y."/>
            <person name="Li Y."/>
            <person name="Li X."/>
            <person name="Wang S."/>
            <person name="Shi Q."/>
            <person name="Liu S."/>
            <person name="Cho W.K."/>
            <person name="Kim J.Y."/>
            <person name="Xu Y."/>
            <person name="Heller-Uszynska K."/>
            <person name="Miao H."/>
            <person name="Cheng Z."/>
            <person name="Zhang S."/>
            <person name="Wu J."/>
            <person name="Yang Y."/>
            <person name="Kang H."/>
            <person name="Li M."/>
            <person name="Liang H."/>
            <person name="Ren X."/>
            <person name="Shi Z."/>
            <person name="Wen M."/>
            <person name="Jian M."/>
            <person name="Yang H."/>
            <person name="Zhang G."/>
            <person name="Yang Z."/>
            <person name="Chen R."/>
            <person name="Liu S."/>
            <person name="Li J."/>
            <person name="Ma L."/>
            <person name="Liu H."/>
            <person name="Zhou Y."/>
            <person name="Zhao J."/>
            <person name="Fang X."/>
            <person name="Li G."/>
            <person name="Fang L."/>
            <person name="Li Y."/>
            <person name="Liu D."/>
            <person name="Zheng H."/>
            <person name="Zhang Y."/>
            <person name="Qin N."/>
            <person name="Li Z."/>
            <person name="Yang G."/>
            <person name="Yang S."/>
            <person name="Bolund L."/>
            <person name="Kristiansen K."/>
            <person name="Zheng H."/>
            <person name="Li S."/>
            <person name="Zhang X."/>
            <person name="Yang H."/>
            <person name="Wang J."/>
            <person name="Sun R."/>
            <person name="Zhang B."/>
            <person name="Jiang S."/>
            <person name="Wang J."/>
            <person name="Du Y."/>
            <person name="Li S."/>
        </authorList>
    </citation>
    <scope>NUCLEOTIDE SEQUENCE [LARGE SCALE GENOMIC DNA]</scope>
    <source>
        <strain evidence="6">cv. 9930</strain>
    </source>
</reference>
<protein>
    <recommendedName>
        <fullName evidence="7">GDSL esterase/lipase</fullName>
    </recommendedName>
</protein>
<dbReference type="STRING" id="3659.A0A0A0KEW4"/>
<organism evidence="5 6">
    <name type="scientific">Cucumis sativus</name>
    <name type="common">Cucumber</name>
    <dbReference type="NCBI Taxonomy" id="3659"/>
    <lineage>
        <taxon>Eukaryota</taxon>
        <taxon>Viridiplantae</taxon>
        <taxon>Streptophyta</taxon>
        <taxon>Embryophyta</taxon>
        <taxon>Tracheophyta</taxon>
        <taxon>Spermatophyta</taxon>
        <taxon>Magnoliopsida</taxon>
        <taxon>eudicotyledons</taxon>
        <taxon>Gunneridae</taxon>
        <taxon>Pentapetalae</taxon>
        <taxon>rosids</taxon>
        <taxon>fabids</taxon>
        <taxon>Cucurbitales</taxon>
        <taxon>Cucurbitaceae</taxon>
        <taxon>Benincaseae</taxon>
        <taxon>Cucumis</taxon>
    </lineage>
</organism>
<dbReference type="Proteomes" id="UP000029981">
    <property type="component" value="Chromosome 6"/>
</dbReference>
<dbReference type="GO" id="GO:0016042">
    <property type="term" value="P:lipid catabolic process"/>
    <property type="evidence" value="ECO:0007669"/>
    <property type="project" value="UniProtKB-KW"/>
</dbReference>
<sequence>MTSWVLIPYYIGLKPFINSVVNQIMVDLRRIRRLGVKKIVVTGLGPLGCLPIFTAPFSFKQCNQTINSFVQFHNFLLKQAVDKLNKQITKQQHYSSSSSSSKIFILDVYDAFLSIIQGRGSGRVGLLKFKTPLKPCCFGVSSEFECGSVDEQGNKKFVLCNDPKSAFFWDSVHPTQTGWAHAFSSFTSFL</sequence>
<keyword evidence="3" id="KW-0442">Lipid degradation</keyword>
<dbReference type="PANTHER" id="PTHR46020:SF32">
    <property type="entry name" value="GDSL ESTERASE_LIPASE"/>
    <property type="match status" value="1"/>
</dbReference>
<dbReference type="OMA" id="NGWHAVF"/>
<gene>
    <name evidence="5" type="ORF">Csa_6G452020</name>
</gene>
<dbReference type="GO" id="GO:0016788">
    <property type="term" value="F:hydrolase activity, acting on ester bonds"/>
    <property type="evidence" value="ECO:0007669"/>
    <property type="project" value="InterPro"/>
</dbReference>
<name>A0A0A0KEW4_CUCSA</name>
<evidence type="ECO:0008006" key="7">
    <source>
        <dbReference type="Google" id="ProtNLM"/>
    </source>
</evidence>
<evidence type="ECO:0000256" key="2">
    <source>
        <dbReference type="ARBA" id="ARBA00022801"/>
    </source>
</evidence>
<evidence type="ECO:0000256" key="3">
    <source>
        <dbReference type="ARBA" id="ARBA00022963"/>
    </source>
</evidence>
<keyword evidence="2" id="KW-0378">Hydrolase</keyword>
<dbReference type="Gene3D" id="3.40.50.1110">
    <property type="entry name" value="SGNH hydrolase"/>
    <property type="match status" value="1"/>
</dbReference>
<evidence type="ECO:0000313" key="5">
    <source>
        <dbReference type="EMBL" id="KGN48250.1"/>
    </source>
</evidence>
<reference evidence="5 6" key="3">
    <citation type="journal article" date="2010" name="BMC Genomics">
        <title>Transcriptome sequencing and comparative analysis of cucumber flowers with different sex types.</title>
        <authorList>
            <person name="Guo S."/>
            <person name="Zheng Y."/>
            <person name="Joung J.G."/>
            <person name="Liu S."/>
            <person name="Zhang Z."/>
            <person name="Crasta O.R."/>
            <person name="Sobral B.W."/>
            <person name="Xu Y."/>
            <person name="Huang S."/>
            <person name="Fei Z."/>
        </authorList>
    </citation>
    <scope>NUCLEOTIDE SEQUENCE [LARGE SCALE GENOMIC DNA]</scope>
    <source>
        <strain evidence="6">cv. 9930</strain>
    </source>
</reference>
<dbReference type="PANTHER" id="PTHR46020">
    <property type="entry name" value="OSJNBB0059K02.9 PROTEIN"/>
    <property type="match status" value="1"/>
</dbReference>
<dbReference type="Gramene" id="KGN48250">
    <property type="protein sequence ID" value="KGN48250"/>
    <property type="gene ID" value="Csa_6G452020"/>
</dbReference>
<dbReference type="EMBL" id="CM002927">
    <property type="protein sequence ID" value="KGN48250.1"/>
    <property type="molecule type" value="Genomic_DNA"/>
</dbReference>
<dbReference type="AlphaFoldDB" id="A0A0A0KEW4"/>
<reference evidence="5 6" key="2">
    <citation type="journal article" date="2009" name="PLoS ONE">
        <title>An integrated genetic and cytogenetic map of the cucumber genome.</title>
        <authorList>
            <person name="Ren Y."/>
            <person name="Zhang Z."/>
            <person name="Liu J."/>
            <person name="Staub J.E."/>
            <person name="Han Y."/>
            <person name="Cheng Z."/>
            <person name="Li X."/>
            <person name="Lu J."/>
            <person name="Miao H."/>
            <person name="Kang H."/>
            <person name="Xie B."/>
            <person name="Gu X."/>
            <person name="Wang X."/>
            <person name="Du Y."/>
            <person name="Jin W."/>
            <person name="Huang S."/>
        </authorList>
    </citation>
    <scope>NUCLEOTIDE SEQUENCE [LARGE SCALE GENOMIC DNA]</scope>
    <source>
        <strain evidence="6">cv. 9930</strain>
    </source>
</reference>
<comment type="similarity">
    <text evidence="1">Belongs to the 'GDSL' lipolytic enzyme family.</text>
</comment>
<evidence type="ECO:0000256" key="1">
    <source>
        <dbReference type="ARBA" id="ARBA00008668"/>
    </source>
</evidence>
<dbReference type="InterPro" id="IPR001087">
    <property type="entry name" value="GDSL"/>
</dbReference>
<evidence type="ECO:0000313" key="6">
    <source>
        <dbReference type="Proteomes" id="UP000029981"/>
    </source>
</evidence>
<keyword evidence="4" id="KW-0443">Lipid metabolism</keyword>
<dbReference type="InterPro" id="IPR036514">
    <property type="entry name" value="SGNH_hydro_sf"/>
</dbReference>